<evidence type="ECO:0000256" key="3">
    <source>
        <dbReference type="ARBA" id="ARBA00022801"/>
    </source>
</evidence>
<accession>A0A512N5P7</accession>
<dbReference type="Proteomes" id="UP000321058">
    <property type="component" value="Unassembled WGS sequence"/>
</dbReference>
<name>A0A512N5P7_9HYPH</name>
<keyword evidence="4" id="KW-0862">Zinc</keyword>
<organism evidence="6 7">
    <name type="scientific">Reyranella soli</name>
    <dbReference type="NCBI Taxonomy" id="1230389"/>
    <lineage>
        <taxon>Bacteria</taxon>
        <taxon>Pseudomonadati</taxon>
        <taxon>Pseudomonadota</taxon>
        <taxon>Alphaproteobacteria</taxon>
        <taxon>Hyphomicrobiales</taxon>
        <taxon>Reyranellaceae</taxon>
        <taxon>Reyranella</taxon>
    </lineage>
</organism>
<dbReference type="RefSeq" id="WP_308933084.1">
    <property type="nucleotide sequence ID" value="NZ_BKAJ01000030.1"/>
</dbReference>
<keyword evidence="2" id="KW-0479">Metal-binding</keyword>
<comment type="caution">
    <text evidence="6">The sequence shown here is derived from an EMBL/GenBank/DDBJ whole genome shotgun (WGS) entry which is preliminary data.</text>
</comment>
<dbReference type="PANTHER" id="PTHR37326:SF1">
    <property type="entry name" value="BLL3975 PROTEIN"/>
    <property type="match status" value="1"/>
</dbReference>
<protein>
    <submittedName>
        <fullName evidence="6">Deacylase</fullName>
    </submittedName>
</protein>
<dbReference type="GO" id="GO:0016788">
    <property type="term" value="F:hydrolase activity, acting on ester bonds"/>
    <property type="evidence" value="ECO:0007669"/>
    <property type="project" value="InterPro"/>
</dbReference>
<dbReference type="AlphaFoldDB" id="A0A512N5P7"/>
<dbReference type="InterPro" id="IPR053138">
    <property type="entry name" value="N-alpha-Ac-DABA_deacetylase"/>
</dbReference>
<evidence type="ECO:0000259" key="5">
    <source>
        <dbReference type="Pfam" id="PF24827"/>
    </source>
</evidence>
<dbReference type="Pfam" id="PF24827">
    <property type="entry name" value="AstE_AspA_cat"/>
    <property type="match status" value="1"/>
</dbReference>
<dbReference type="SUPFAM" id="SSF53187">
    <property type="entry name" value="Zn-dependent exopeptidases"/>
    <property type="match status" value="1"/>
</dbReference>
<comment type="cofactor">
    <cofactor evidence="1">
        <name>Zn(2+)</name>
        <dbReference type="ChEBI" id="CHEBI:29105"/>
    </cofactor>
</comment>
<dbReference type="PIRSF" id="PIRSF039012">
    <property type="entry name" value="ASP"/>
    <property type="match status" value="1"/>
</dbReference>
<evidence type="ECO:0000256" key="2">
    <source>
        <dbReference type="ARBA" id="ARBA00022723"/>
    </source>
</evidence>
<proteinExistence type="predicted"/>
<dbReference type="PANTHER" id="PTHR37326">
    <property type="entry name" value="BLL3975 PROTEIN"/>
    <property type="match status" value="1"/>
</dbReference>
<gene>
    <name evidence="6" type="ORF">RSO01_14660</name>
</gene>
<dbReference type="InterPro" id="IPR043795">
    <property type="entry name" value="N-alpha-Ac-DABA-like"/>
</dbReference>
<reference evidence="6 7" key="1">
    <citation type="submission" date="2019-07" db="EMBL/GenBank/DDBJ databases">
        <title>Whole genome shotgun sequence of Reyranella soli NBRC 108950.</title>
        <authorList>
            <person name="Hosoyama A."/>
            <person name="Uohara A."/>
            <person name="Ohji S."/>
            <person name="Ichikawa N."/>
        </authorList>
    </citation>
    <scope>NUCLEOTIDE SEQUENCE [LARGE SCALE GENOMIC DNA]</scope>
    <source>
        <strain evidence="6 7">NBRC 108950</strain>
    </source>
</reference>
<keyword evidence="3" id="KW-0378">Hydrolase</keyword>
<keyword evidence="7" id="KW-1185">Reference proteome</keyword>
<dbReference type="EMBL" id="BKAJ01000030">
    <property type="protein sequence ID" value="GEP54300.1"/>
    <property type="molecule type" value="Genomic_DNA"/>
</dbReference>
<dbReference type="GO" id="GO:0046872">
    <property type="term" value="F:metal ion binding"/>
    <property type="evidence" value="ECO:0007669"/>
    <property type="project" value="UniProtKB-KW"/>
</dbReference>
<feature type="domain" description="Succinylglutamate desuccinylase/Aspartoacylase catalytic" evidence="5">
    <location>
        <begin position="43"/>
        <end position="226"/>
    </location>
</feature>
<sequence>MTPIDLERLKTGRHRIVLRVDAGPAQPPIEVPVHILRGRKPRPCLAVVGGVHGDEYDGIRAAQRLAAEQMPDALDGTLIVIPVANPSSFAAGQRPTAIDNVDLNRVFPGKVDGGVSERLAHTLTEAVLRHMDLIFTLHGGGAVTRLAWYLEFLDADTDTGRRSHAAAAAAGFANLIAFAPETEGYLLPALGRLGVPVIEGEVGGRGELHLGNVDYYLERIADVMAYLGMVPKRVRAAAMSFSKVWQNSDVMAAAAGVLQRDVELHQAVSKGQRLAVIVDVEGRELAELVAPFDGVVGGYRGHSWIQTGQMAFRLFVPVARGS</sequence>
<evidence type="ECO:0000256" key="1">
    <source>
        <dbReference type="ARBA" id="ARBA00001947"/>
    </source>
</evidence>
<dbReference type="InterPro" id="IPR055438">
    <property type="entry name" value="AstE_AspA_cat"/>
</dbReference>
<evidence type="ECO:0000256" key="4">
    <source>
        <dbReference type="ARBA" id="ARBA00022833"/>
    </source>
</evidence>
<evidence type="ECO:0000313" key="6">
    <source>
        <dbReference type="EMBL" id="GEP54300.1"/>
    </source>
</evidence>
<dbReference type="Gene3D" id="3.40.630.10">
    <property type="entry name" value="Zn peptidases"/>
    <property type="match status" value="1"/>
</dbReference>
<evidence type="ECO:0000313" key="7">
    <source>
        <dbReference type="Proteomes" id="UP000321058"/>
    </source>
</evidence>
<dbReference type="GO" id="GO:0016811">
    <property type="term" value="F:hydrolase activity, acting on carbon-nitrogen (but not peptide) bonds, in linear amides"/>
    <property type="evidence" value="ECO:0007669"/>
    <property type="project" value="InterPro"/>
</dbReference>